<evidence type="ECO:0000313" key="5">
    <source>
        <dbReference type="Proteomes" id="UP001206126"/>
    </source>
</evidence>
<dbReference type="GO" id="GO:0052621">
    <property type="term" value="F:diguanylate cyclase activity"/>
    <property type="evidence" value="ECO:0007669"/>
    <property type="project" value="UniProtKB-EC"/>
</dbReference>
<keyword evidence="4" id="KW-0548">Nucleotidyltransferase</keyword>
<dbReference type="SMART" id="SM00091">
    <property type="entry name" value="PAS"/>
    <property type="match status" value="1"/>
</dbReference>
<feature type="transmembrane region" description="Helical" evidence="1">
    <location>
        <begin position="304"/>
        <end position="327"/>
    </location>
</feature>
<dbReference type="InterPro" id="IPR052163">
    <property type="entry name" value="DGC-Regulatory_Protein"/>
</dbReference>
<dbReference type="CDD" id="cd01949">
    <property type="entry name" value="GGDEF"/>
    <property type="match status" value="1"/>
</dbReference>
<sequence length="640" mass="70674">MLLAVMPIYTYKSLRAAGSSGAWFRRAVLLRLAAFLALSTPLVWLAVCAERSQLSTIAIEQSRLDVKNLARAFSEEVNSTISTVDMSLLHLRTHWEQGHEGFSTQVERLNKELHGRVIMQVSVTDAQGRLVYSSARPANGMDLSDREHIRVHLEGHGDVLFVSHPVLGRVSGQWSVQFTRPIYRGGRLDGVIVASVAPAYFSRFYADIDLGPDTSIALVRYDGTVVARQSRNGSGDIGKVLRGYPYYAWRTDKTEKAGYFQRHGQLDGIERVYAWRDLPNYPLTVTVGESLADANAHYDKQKTILVRTGVVANVVLALLGWVAIAAADNRRRAVKALAEAEARWKLALNAAGEGVWDWNLATAMLNLSARAQALLDVATPAIACPPDTLYQTIHPEDMGRVIRALRDHYEGRTPDFMAEHRVRQRDGRWSWILARGMLVERAPDGSPLRMIGTFANIDERKNAEEQIIHQAHHDALTGLPNRLLFGDRLQQAIRAAQREQTRLAVLYFDLDKFKPVNDTYGHAVGDALLVEVAKRVAGTLRESDTLARLGGDEFVVLLPGCSEAMQARLVAETVLAQLNLPFVADGHVLHISGSIGFALFPDNGLDSEELLRSADVAMYSAKSTGRGRVCGPDEHLPVAA</sequence>
<dbReference type="Gene3D" id="3.30.450.20">
    <property type="entry name" value="PAS domain"/>
    <property type="match status" value="3"/>
</dbReference>
<reference evidence="4 5" key="1">
    <citation type="submission" date="2022-08" db="EMBL/GenBank/DDBJ databases">
        <title>Reclassification of Massilia species as members of the genera Telluria, Duganella, Pseudoduganella, Mokoshia gen. nov. and Zemynaea gen. nov. using orthogonal and non-orthogonal genome-based approaches.</title>
        <authorList>
            <person name="Bowman J.P."/>
        </authorList>
    </citation>
    <scope>NUCLEOTIDE SEQUENCE [LARGE SCALE GENOMIC DNA]</scope>
    <source>
        <strain evidence="4 5">JCM 31605</strain>
    </source>
</reference>
<dbReference type="InterPro" id="IPR013655">
    <property type="entry name" value="PAS_fold_3"/>
</dbReference>
<dbReference type="SUPFAM" id="SSF55785">
    <property type="entry name" value="PYP-like sensor domain (PAS domain)"/>
    <property type="match status" value="1"/>
</dbReference>
<proteinExistence type="predicted"/>
<dbReference type="InterPro" id="IPR000160">
    <property type="entry name" value="GGDEF_dom"/>
</dbReference>
<keyword evidence="1" id="KW-1133">Transmembrane helix</keyword>
<keyword evidence="1" id="KW-0812">Transmembrane</keyword>
<dbReference type="InterPro" id="IPR054327">
    <property type="entry name" value="His-kinase-like_sensor"/>
</dbReference>
<dbReference type="PANTHER" id="PTHR46663:SF3">
    <property type="entry name" value="SLL0267 PROTEIN"/>
    <property type="match status" value="1"/>
</dbReference>
<dbReference type="NCBIfam" id="TIGR00229">
    <property type="entry name" value="sensory_box"/>
    <property type="match status" value="1"/>
</dbReference>
<dbReference type="InterPro" id="IPR043128">
    <property type="entry name" value="Rev_trsase/Diguanyl_cyclase"/>
</dbReference>
<evidence type="ECO:0000259" key="3">
    <source>
        <dbReference type="PROSITE" id="PS50887"/>
    </source>
</evidence>
<keyword evidence="1" id="KW-0472">Membrane</keyword>
<name>A0ABT2DF19_9BURK</name>
<keyword evidence="5" id="KW-1185">Reference proteome</keyword>
<dbReference type="EMBL" id="JANUHB010000004">
    <property type="protein sequence ID" value="MCS0809922.1"/>
    <property type="molecule type" value="Genomic_DNA"/>
</dbReference>
<dbReference type="PANTHER" id="PTHR46663">
    <property type="entry name" value="DIGUANYLATE CYCLASE DGCT-RELATED"/>
    <property type="match status" value="1"/>
</dbReference>
<dbReference type="EC" id="2.7.7.65" evidence="4"/>
<protein>
    <submittedName>
        <fullName evidence="4">Diguanylate cyclase</fullName>
        <ecNumber evidence="4">2.7.7.65</ecNumber>
    </submittedName>
</protein>
<dbReference type="InterPro" id="IPR000700">
    <property type="entry name" value="PAS-assoc_C"/>
</dbReference>
<dbReference type="SMART" id="SM00086">
    <property type="entry name" value="PAC"/>
    <property type="match status" value="1"/>
</dbReference>
<dbReference type="SUPFAM" id="SSF55073">
    <property type="entry name" value="Nucleotide cyclase"/>
    <property type="match status" value="1"/>
</dbReference>
<dbReference type="Pfam" id="PF08447">
    <property type="entry name" value="PAS_3"/>
    <property type="match status" value="1"/>
</dbReference>
<gene>
    <name evidence="4" type="ORF">NX774_18520</name>
</gene>
<dbReference type="CDD" id="cd12914">
    <property type="entry name" value="PDC1_DGC_like"/>
    <property type="match status" value="1"/>
</dbReference>
<keyword evidence="4" id="KW-0808">Transferase</keyword>
<dbReference type="Pfam" id="PF22588">
    <property type="entry name" value="dCache_1_like"/>
    <property type="match status" value="1"/>
</dbReference>
<accession>A0ABT2DF19</accession>
<dbReference type="CDD" id="cd00130">
    <property type="entry name" value="PAS"/>
    <property type="match status" value="1"/>
</dbReference>
<dbReference type="InterPro" id="IPR001610">
    <property type="entry name" value="PAC"/>
</dbReference>
<feature type="domain" description="GGDEF" evidence="3">
    <location>
        <begin position="501"/>
        <end position="634"/>
    </location>
</feature>
<comment type="caution">
    <text evidence="4">The sequence shown here is derived from an EMBL/GenBank/DDBJ whole genome shotgun (WGS) entry which is preliminary data.</text>
</comment>
<dbReference type="PROSITE" id="PS50887">
    <property type="entry name" value="GGDEF"/>
    <property type="match status" value="1"/>
</dbReference>
<dbReference type="Gene3D" id="3.30.70.270">
    <property type="match status" value="1"/>
</dbReference>
<dbReference type="InterPro" id="IPR000014">
    <property type="entry name" value="PAS"/>
</dbReference>
<dbReference type="RefSeq" id="WP_258823737.1">
    <property type="nucleotide sequence ID" value="NZ_JANUHB010000004.1"/>
</dbReference>
<dbReference type="CDD" id="cd12915">
    <property type="entry name" value="PDC2_DGC_like"/>
    <property type="match status" value="1"/>
</dbReference>
<evidence type="ECO:0000313" key="4">
    <source>
        <dbReference type="EMBL" id="MCS0809922.1"/>
    </source>
</evidence>
<evidence type="ECO:0000256" key="1">
    <source>
        <dbReference type="SAM" id="Phobius"/>
    </source>
</evidence>
<dbReference type="PROSITE" id="PS50113">
    <property type="entry name" value="PAC"/>
    <property type="match status" value="1"/>
</dbReference>
<dbReference type="InterPro" id="IPR035965">
    <property type="entry name" value="PAS-like_dom_sf"/>
</dbReference>
<dbReference type="SMART" id="SM00267">
    <property type="entry name" value="GGDEF"/>
    <property type="match status" value="1"/>
</dbReference>
<dbReference type="Proteomes" id="UP001206126">
    <property type="component" value="Unassembled WGS sequence"/>
</dbReference>
<evidence type="ECO:0000259" key="2">
    <source>
        <dbReference type="PROSITE" id="PS50113"/>
    </source>
</evidence>
<feature type="domain" description="PAC" evidence="2">
    <location>
        <begin position="416"/>
        <end position="469"/>
    </location>
</feature>
<dbReference type="Pfam" id="PF00990">
    <property type="entry name" value="GGDEF"/>
    <property type="match status" value="1"/>
</dbReference>
<dbReference type="NCBIfam" id="TIGR00254">
    <property type="entry name" value="GGDEF"/>
    <property type="match status" value="1"/>
</dbReference>
<dbReference type="InterPro" id="IPR029787">
    <property type="entry name" value="Nucleotide_cyclase"/>
</dbReference>
<organism evidence="4 5">
    <name type="scientific">Massilia agilis</name>
    <dbReference type="NCBI Taxonomy" id="1811226"/>
    <lineage>
        <taxon>Bacteria</taxon>
        <taxon>Pseudomonadati</taxon>
        <taxon>Pseudomonadota</taxon>
        <taxon>Betaproteobacteria</taxon>
        <taxon>Burkholderiales</taxon>
        <taxon>Oxalobacteraceae</taxon>
        <taxon>Telluria group</taxon>
        <taxon>Massilia</taxon>
    </lineage>
</organism>